<accession>L8WLN0</accession>
<dbReference type="STRING" id="983506.L8WLN0"/>
<name>L8WLN0_THACA</name>
<dbReference type="InterPro" id="IPR018535">
    <property type="entry name" value="DUF1996"/>
</dbReference>
<comment type="caution">
    <text evidence="3">The sequence shown here is derived from an EMBL/GenBank/DDBJ whole genome shotgun (WGS) entry which is preliminary data.</text>
</comment>
<feature type="compositionally biased region" description="Basic and acidic residues" evidence="1">
    <location>
        <begin position="510"/>
        <end position="519"/>
    </location>
</feature>
<sequence>MGFLCSRIQPCYMRSSMSPERGSRTKSQSAEAVRRCQKGVKDSIKLYMRSREMKGFDYISSLPFAPAVNFCFRLPFSSRVSPPGQAQIYSVAPCLPLSLTKHTQNTKQTIFPESKMLATFSSAVIASALLASSVKAGDHFILSQCRDLSYTRVDPMTNPGVSPLPEPRSSFLTCPQGVGPHVHNIVGASIFSPDSGSPDVLQQAKCSSTMIQDDKSNYWSPLVYYNHGNGSYSPMISSTRIYYFLKPLNGTTPVKAFPRGLRMLGGGYADHRPEQYPPRGELSYEQQQALDPRINAIKWGCSAGAVQGQGNGGSLPGQRPYLPNDAPNGCGVLNAGLFFPSCGDGRLDSDNHFENQPYRGPNQDNWILSNGDATGLNMHGDFINGWNQDTLEQTLQQCNTPNAPEEHLQNCAPLAKSLSVEAADKCVSEGNIADEDIGLFAPITGLPGCNPYWPAESRYKPSCKSSGDVGLAQPRGRCVYPDFKLNLPTNGGSKTKTFSNRKARSHSQRHRDWQSRMIN</sequence>
<dbReference type="HOGENOM" id="CLU_524950_0_0_1"/>
<dbReference type="EMBL" id="AFRT01002035">
    <property type="protein sequence ID" value="ELU38830.1"/>
    <property type="molecule type" value="Genomic_DNA"/>
</dbReference>
<reference evidence="3 4" key="1">
    <citation type="journal article" date="2013" name="Nat. Commun.">
        <title>The evolution and pathogenic mechanisms of the rice sheath blight pathogen.</title>
        <authorList>
            <person name="Zheng A."/>
            <person name="Lin R."/>
            <person name="Xu L."/>
            <person name="Qin P."/>
            <person name="Tang C."/>
            <person name="Ai P."/>
            <person name="Zhang D."/>
            <person name="Liu Y."/>
            <person name="Sun Z."/>
            <person name="Feng H."/>
            <person name="Wang Y."/>
            <person name="Chen Y."/>
            <person name="Liang X."/>
            <person name="Fu R."/>
            <person name="Li Q."/>
            <person name="Zhang J."/>
            <person name="Yu X."/>
            <person name="Xie Z."/>
            <person name="Ding L."/>
            <person name="Guan P."/>
            <person name="Tang J."/>
            <person name="Liang Y."/>
            <person name="Wang S."/>
            <person name="Deng Q."/>
            <person name="Li S."/>
            <person name="Zhu J."/>
            <person name="Wang L."/>
            <person name="Liu H."/>
            <person name="Li P."/>
        </authorList>
    </citation>
    <scope>NUCLEOTIDE SEQUENCE [LARGE SCALE GENOMIC DNA]</scope>
    <source>
        <strain evidence="4">AG-1 IA</strain>
    </source>
</reference>
<dbReference type="OrthoDB" id="74764at2759"/>
<dbReference type="AlphaFoldDB" id="L8WLN0"/>
<evidence type="ECO:0000259" key="2">
    <source>
        <dbReference type="Pfam" id="PF09362"/>
    </source>
</evidence>
<feature type="domain" description="DUF1996" evidence="2">
    <location>
        <begin position="175"/>
        <end position="359"/>
    </location>
</feature>
<evidence type="ECO:0000313" key="3">
    <source>
        <dbReference type="EMBL" id="ELU38830.1"/>
    </source>
</evidence>
<evidence type="ECO:0000256" key="1">
    <source>
        <dbReference type="SAM" id="MobiDB-lite"/>
    </source>
</evidence>
<organism evidence="3 4">
    <name type="scientific">Thanatephorus cucumeris (strain AG1-IA)</name>
    <name type="common">Rice sheath blight fungus</name>
    <name type="synonym">Rhizoctonia solani</name>
    <dbReference type="NCBI Taxonomy" id="983506"/>
    <lineage>
        <taxon>Eukaryota</taxon>
        <taxon>Fungi</taxon>
        <taxon>Dikarya</taxon>
        <taxon>Basidiomycota</taxon>
        <taxon>Agaricomycotina</taxon>
        <taxon>Agaricomycetes</taxon>
        <taxon>Cantharellales</taxon>
        <taxon>Ceratobasidiaceae</taxon>
        <taxon>Rhizoctonia</taxon>
        <taxon>Rhizoctonia solani AG-1</taxon>
    </lineage>
</organism>
<dbReference type="OMA" id="YERENMC"/>
<feature type="compositionally biased region" description="Basic residues" evidence="1">
    <location>
        <begin position="499"/>
        <end position="509"/>
    </location>
</feature>
<protein>
    <recommendedName>
        <fullName evidence="2">DUF1996 domain-containing protein</fullName>
    </recommendedName>
</protein>
<feature type="region of interest" description="Disordered" evidence="1">
    <location>
        <begin position="490"/>
        <end position="519"/>
    </location>
</feature>
<gene>
    <name evidence="3" type="ORF">AG1IA_07135</name>
</gene>
<proteinExistence type="predicted"/>
<dbReference type="Pfam" id="PF09362">
    <property type="entry name" value="DUF1996"/>
    <property type="match status" value="1"/>
</dbReference>
<keyword evidence="4" id="KW-1185">Reference proteome</keyword>
<dbReference type="PANTHER" id="PTHR43662">
    <property type="match status" value="1"/>
</dbReference>
<dbReference type="PANTHER" id="PTHR43662:SF3">
    <property type="entry name" value="DOMAIN PROTEIN, PUTATIVE (AFU_ORTHOLOGUE AFUA_6G11970)-RELATED"/>
    <property type="match status" value="1"/>
</dbReference>
<dbReference type="Proteomes" id="UP000011668">
    <property type="component" value="Unassembled WGS sequence"/>
</dbReference>
<evidence type="ECO:0000313" key="4">
    <source>
        <dbReference type="Proteomes" id="UP000011668"/>
    </source>
</evidence>